<dbReference type="AlphaFoldDB" id="B1V379"/>
<dbReference type="Proteomes" id="UP000003188">
    <property type="component" value="Unassembled WGS sequence"/>
</dbReference>
<reference evidence="1 2" key="1">
    <citation type="submission" date="2008-03" db="EMBL/GenBank/DDBJ databases">
        <authorList>
            <person name="Paulsen I."/>
            <person name="Sebastian Y."/>
        </authorList>
    </citation>
    <scope>NUCLEOTIDE SEQUENCE [LARGE SCALE GENOMIC DNA]</scope>
    <source>
        <strain evidence="2">D str. JGS1721</strain>
    </source>
</reference>
<comment type="caution">
    <text evidence="1">The sequence shown here is derived from an EMBL/GenBank/DDBJ whole genome shotgun (WGS) entry which is preliminary data.</text>
</comment>
<evidence type="ECO:0000313" key="1">
    <source>
        <dbReference type="EMBL" id="EDT71725.1"/>
    </source>
</evidence>
<organism evidence="1 2">
    <name type="scientific">Clostridium perfringens D str. JGS1721</name>
    <dbReference type="NCBI Taxonomy" id="488537"/>
    <lineage>
        <taxon>Bacteria</taxon>
        <taxon>Bacillati</taxon>
        <taxon>Bacillota</taxon>
        <taxon>Clostridia</taxon>
        <taxon>Eubacteriales</taxon>
        <taxon>Clostridiaceae</taxon>
        <taxon>Clostridium</taxon>
    </lineage>
</organism>
<gene>
    <name evidence="1" type="ORF">CJD_A0517</name>
</gene>
<name>B1V379_CLOPF</name>
<dbReference type="RefSeq" id="WP_003474910.1">
    <property type="nucleotide sequence ID" value="NZ_ABOO01000017.1"/>
</dbReference>
<protein>
    <submittedName>
        <fullName evidence="1">Uncharacterized protein</fullName>
    </submittedName>
</protein>
<proteinExistence type="predicted"/>
<dbReference type="EMBL" id="ABOO01000017">
    <property type="protein sequence ID" value="EDT71725.1"/>
    <property type="molecule type" value="Genomic_DNA"/>
</dbReference>
<accession>B1V379</accession>
<sequence length="42" mass="4801">MNILKLIIDYIQYYFGHSVGAEVGKSGVDGFISKIDKLYEKF</sequence>
<evidence type="ECO:0000313" key="2">
    <source>
        <dbReference type="Proteomes" id="UP000003188"/>
    </source>
</evidence>